<dbReference type="Pfam" id="PF01899">
    <property type="entry name" value="MNHE"/>
    <property type="match status" value="1"/>
</dbReference>
<keyword evidence="3" id="KW-1003">Cell membrane</keyword>
<reference evidence="10 13" key="2">
    <citation type="submission" date="2019-04" db="EMBL/GenBank/DDBJ databases">
        <title>Crypto-aerobic microbial life in anoxic (sulfidic) marine sediments.</title>
        <authorList>
            <person name="Bhattacharya S."/>
            <person name="Roy C."/>
            <person name="Mondal N."/>
            <person name="Sarkar J."/>
            <person name="Mandal S."/>
            <person name="Rameez M.J."/>
            <person name="Ghosh W."/>
        </authorList>
    </citation>
    <scope>NUCLEOTIDE SEQUENCE [LARGE SCALE GENOMIC DNA]</scope>
    <source>
        <strain evidence="10 13">SBBB</strain>
    </source>
</reference>
<evidence type="ECO:0000313" key="10">
    <source>
        <dbReference type="EMBL" id="TKA92331.1"/>
    </source>
</evidence>
<evidence type="ECO:0000313" key="9">
    <source>
        <dbReference type="EMBL" id="SFM19369.1"/>
    </source>
</evidence>
<dbReference type="Proteomes" id="UP000186904">
    <property type="component" value="Unassembled WGS sequence"/>
</dbReference>
<dbReference type="EMBL" id="SWAV01000002">
    <property type="protein sequence ID" value="TKA92331.1"/>
    <property type="molecule type" value="Genomic_DNA"/>
</dbReference>
<accession>A0A1I4NV65</accession>
<protein>
    <submittedName>
        <fullName evidence="10">Cation:proton antiporter</fullName>
    </submittedName>
    <submittedName>
        <fullName evidence="9">Multicomponent Na+:H+ antiporter subunit E</fullName>
    </submittedName>
</protein>
<keyword evidence="4 7" id="KW-0812">Transmembrane</keyword>
<comment type="subcellular location">
    <subcellularLocation>
        <location evidence="1">Cell membrane</location>
        <topology evidence="1">Multi-pass membrane protein</topology>
    </subcellularLocation>
</comment>
<organism evidence="9 11">
    <name type="scientific">Halopseudomonas bauzanensis</name>
    <dbReference type="NCBI Taxonomy" id="653930"/>
    <lineage>
        <taxon>Bacteria</taxon>
        <taxon>Pseudomonadati</taxon>
        <taxon>Pseudomonadota</taxon>
        <taxon>Gammaproteobacteria</taxon>
        <taxon>Pseudomonadales</taxon>
        <taxon>Pseudomonadaceae</taxon>
        <taxon>Halopseudomonas</taxon>
    </lineage>
</organism>
<dbReference type="AlphaFoldDB" id="A0A1I4NV65"/>
<evidence type="ECO:0000313" key="11">
    <source>
        <dbReference type="Proteomes" id="UP000186599"/>
    </source>
</evidence>
<evidence type="ECO:0000256" key="5">
    <source>
        <dbReference type="ARBA" id="ARBA00022989"/>
    </source>
</evidence>
<evidence type="ECO:0000313" key="13">
    <source>
        <dbReference type="Proteomes" id="UP000305198"/>
    </source>
</evidence>
<dbReference type="GO" id="GO:0005886">
    <property type="term" value="C:plasma membrane"/>
    <property type="evidence" value="ECO:0007669"/>
    <property type="project" value="UniProtKB-SubCell"/>
</dbReference>
<evidence type="ECO:0000256" key="3">
    <source>
        <dbReference type="ARBA" id="ARBA00022475"/>
    </source>
</evidence>
<name>A0A1I4NV65_9GAMM</name>
<keyword evidence="6 7" id="KW-0472">Membrane</keyword>
<evidence type="ECO:0000256" key="1">
    <source>
        <dbReference type="ARBA" id="ARBA00004651"/>
    </source>
</evidence>
<dbReference type="EMBL" id="FOGN01000005">
    <property type="protein sequence ID" value="SES16993.1"/>
    <property type="molecule type" value="Genomic_DNA"/>
</dbReference>
<dbReference type="Proteomes" id="UP000305198">
    <property type="component" value="Unassembled WGS sequence"/>
</dbReference>
<evidence type="ECO:0000256" key="4">
    <source>
        <dbReference type="ARBA" id="ARBA00022692"/>
    </source>
</evidence>
<evidence type="ECO:0000256" key="7">
    <source>
        <dbReference type="SAM" id="Phobius"/>
    </source>
</evidence>
<dbReference type="PANTHER" id="PTHR34584">
    <property type="entry name" value="NA(+)/H(+) ANTIPORTER SUBUNIT E1"/>
    <property type="match status" value="1"/>
</dbReference>
<evidence type="ECO:0000256" key="2">
    <source>
        <dbReference type="ARBA" id="ARBA00006228"/>
    </source>
</evidence>
<keyword evidence="5 7" id="KW-1133">Transmembrane helix</keyword>
<dbReference type="InterPro" id="IPR002758">
    <property type="entry name" value="Cation_antiport_E"/>
</dbReference>
<dbReference type="Proteomes" id="UP000186599">
    <property type="component" value="Unassembled WGS sequence"/>
</dbReference>
<dbReference type="RefSeq" id="WP_074780203.1">
    <property type="nucleotide sequence ID" value="NZ_FOGN01000005.1"/>
</dbReference>
<dbReference type="OrthoDB" id="6890418at2"/>
<reference evidence="11 12" key="1">
    <citation type="submission" date="2016-10" db="EMBL/GenBank/DDBJ databases">
        <authorList>
            <person name="de Groot N.N."/>
        </authorList>
    </citation>
    <scope>NUCLEOTIDE SEQUENCE [LARGE SCALE GENOMIC DNA]</scope>
    <source>
        <strain evidence="9 11">CGMCC 1.9095</strain>
        <strain evidence="8 12">DSM 22558</strain>
    </source>
</reference>
<sequence>MVYLHLLLATALAMLLAQASPLYWMLAFAALYPLFRLGGLVNGACRLYAMRIEAGTTFICWFTYQVFSASMNVAKMVLSPHRQPESAVVRVPLQTRDKRLVTLIGCLLTLTPGTLALDYWSRTGEMFVHILDTRSIESATGSIAEIERRLMRWIQPLGGGR</sequence>
<evidence type="ECO:0000313" key="8">
    <source>
        <dbReference type="EMBL" id="SES16993.1"/>
    </source>
</evidence>
<evidence type="ECO:0000256" key="6">
    <source>
        <dbReference type="ARBA" id="ARBA00023136"/>
    </source>
</evidence>
<gene>
    <name evidence="10" type="ORF">FA869_08040</name>
    <name evidence="9" type="ORF">SAMN04487855_2724</name>
    <name evidence="8" type="ORF">SAMN05216589_2495</name>
</gene>
<comment type="similarity">
    <text evidence="2">Belongs to the CPA3 antiporters (TC 2.A.63) subunit E family.</text>
</comment>
<evidence type="ECO:0000313" key="12">
    <source>
        <dbReference type="Proteomes" id="UP000186904"/>
    </source>
</evidence>
<feature type="transmembrane region" description="Helical" evidence="7">
    <location>
        <begin position="100"/>
        <end position="120"/>
    </location>
</feature>
<dbReference type="PANTHER" id="PTHR34584:SF1">
    <property type="entry name" value="NA(+)_H(+) ANTIPORTER SUBUNIT E1"/>
    <property type="match status" value="1"/>
</dbReference>
<dbReference type="STRING" id="653930.SAMN05216589_2495"/>
<keyword evidence="11" id="KW-1185">Reference proteome</keyword>
<proteinExistence type="inferred from homology"/>
<dbReference type="GO" id="GO:0008324">
    <property type="term" value="F:monoatomic cation transmembrane transporter activity"/>
    <property type="evidence" value="ECO:0007669"/>
    <property type="project" value="InterPro"/>
</dbReference>
<dbReference type="EMBL" id="FOUA01000005">
    <property type="protein sequence ID" value="SFM19369.1"/>
    <property type="molecule type" value="Genomic_DNA"/>
</dbReference>